<dbReference type="Gene3D" id="3.40.50.1110">
    <property type="entry name" value="SGNH hydrolase"/>
    <property type="match status" value="1"/>
</dbReference>
<evidence type="ECO:0000313" key="4">
    <source>
        <dbReference type="Proteomes" id="UP000078576"/>
    </source>
</evidence>
<name>A0A194UUM3_CYTMA</name>
<dbReference type="SUPFAM" id="SSF52266">
    <property type="entry name" value="SGNH hydrolase"/>
    <property type="match status" value="1"/>
</dbReference>
<keyword evidence="1 2" id="KW-0732">Signal</keyword>
<dbReference type="PANTHER" id="PTHR45642:SF139">
    <property type="entry name" value="SGNH HYDROLASE-TYPE ESTERASE DOMAIN-CONTAINING PROTEIN"/>
    <property type="match status" value="1"/>
</dbReference>
<evidence type="ECO:0000256" key="2">
    <source>
        <dbReference type="SAM" id="SignalP"/>
    </source>
</evidence>
<dbReference type="GO" id="GO:0016788">
    <property type="term" value="F:hydrolase activity, acting on ester bonds"/>
    <property type="evidence" value="ECO:0007669"/>
    <property type="project" value="InterPro"/>
</dbReference>
<dbReference type="Pfam" id="PF00657">
    <property type="entry name" value="Lipase_GDSL"/>
    <property type="match status" value="1"/>
</dbReference>
<evidence type="ECO:0000313" key="3">
    <source>
        <dbReference type="EMBL" id="KUI55309.1"/>
    </source>
</evidence>
<dbReference type="InterPro" id="IPR050592">
    <property type="entry name" value="GDSL_lipolytic_enzyme"/>
</dbReference>
<proteinExistence type="predicted"/>
<organism evidence="3 4">
    <name type="scientific">Cytospora mali</name>
    <name type="common">Apple Valsa canker fungus</name>
    <name type="synonym">Valsa mali</name>
    <dbReference type="NCBI Taxonomy" id="578113"/>
    <lineage>
        <taxon>Eukaryota</taxon>
        <taxon>Fungi</taxon>
        <taxon>Dikarya</taxon>
        <taxon>Ascomycota</taxon>
        <taxon>Pezizomycotina</taxon>
        <taxon>Sordariomycetes</taxon>
        <taxon>Sordariomycetidae</taxon>
        <taxon>Diaporthales</taxon>
        <taxon>Cytosporaceae</taxon>
        <taxon>Cytospora</taxon>
    </lineage>
</organism>
<dbReference type="EMBL" id="KN714679">
    <property type="protein sequence ID" value="KUI55309.1"/>
    <property type="molecule type" value="Genomic_DNA"/>
</dbReference>
<dbReference type="InterPro" id="IPR001087">
    <property type="entry name" value="GDSL"/>
</dbReference>
<dbReference type="Proteomes" id="UP000078576">
    <property type="component" value="Unassembled WGS sequence"/>
</dbReference>
<sequence>MALTSTWLATFLLPFFVCADVPVYGQCGGTGSMCPGNIIGRRGYLDLSCICDDIELDNAIDHDISTGVQYLITFGDSYSQTGFDINSTKPTADNPLGNPSLPGWTASGGLNWVGFLVSQFNDSTLLSYNFAYGGATTDSNIVAPYESSVLSFVDQVTEFSESVASHPSYAPWTAADTLVGVWIGVNDVGNIYYLSNVTDIMNAVMVRYFEQLQIIYDAGARNFFLLSVPPINETPAMLAYADDVRDQEATVIAEYNDLLASGLANFTSTNSGVTAKLIDTSIAFQTAIDDPTAYGAPNATCYDSDGTTCLWYNNYHPGIAINKLVAEEVATSWNGSFF</sequence>
<dbReference type="AlphaFoldDB" id="A0A194UUM3"/>
<dbReference type="CDD" id="cd01846">
    <property type="entry name" value="fatty_acyltransferase_like"/>
    <property type="match status" value="1"/>
</dbReference>
<dbReference type="STRING" id="694573.A0A194UUM3"/>
<accession>A0A194UUM3</accession>
<keyword evidence="4" id="KW-1185">Reference proteome</keyword>
<feature type="signal peptide" evidence="2">
    <location>
        <begin position="1"/>
        <end position="19"/>
    </location>
</feature>
<protein>
    <submittedName>
        <fullName evidence="3">Thermolabile hemolysin</fullName>
    </submittedName>
</protein>
<gene>
    <name evidence="3" type="ORF">VP1G_02695</name>
</gene>
<feature type="chain" id="PRO_5008265855" evidence="2">
    <location>
        <begin position="20"/>
        <end position="338"/>
    </location>
</feature>
<evidence type="ECO:0000256" key="1">
    <source>
        <dbReference type="ARBA" id="ARBA00022729"/>
    </source>
</evidence>
<dbReference type="PANTHER" id="PTHR45642">
    <property type="entry name" value="GDSL ESTERASE/LIPASE EXL3"/>
    <property type="match status" value="1"/>
</dbReference>
<dbReference type="InterPro" id="IPR036514">
    <property type="entry name" value="SGNH_hydro_sf"/>
</dbReference>
<reference evidence="4" key="1">
    <citation type="submission" date="2014-12" db="EMBL/GenBank/DDBJ databases">
        <title>Genome Sequence of Valsa Canker Pathogens Uncovers a Specific Adaption of Colonization on Woody Bark.</title>
        <authorList>
            <person name="Yin Z."/>
            <person name="Liu H."/>
            <person name="Gao X."/>
            <person name="Li Z."/>
            <person name="Song N."/>
            <person name="Ke X."/>
            <person name="Dai Q."/>
            <person name="Wu Y."/>
            <person name="Sun Y."/>
            <person name="Xu J.-R."/>
            <person name="Kang Z.K."/>
            <person name="Wang L."/>
            <person name="Huang L."/>
        </authorList>
    </citation>
    <scope>NUCLEOTIDE SEQUENCE [LARGE SCALE GENOMIC DNA]</scope>
    <source>
        <strain evidence="4">SXYL134</strain>
    </source>
</reference>
<dbReference type="OrthoDB" id="1600564at2759"/>